<keyword evidence="2 3" id="KW-0812">Transmembrane</keyword>
<feature type="compositionally biased region" description="Polar residues" evidence="1">
    <location>
        <begin position="86"/>
        <end position="96"/>
    </location>
</feature>
<feature type="region of interest" description="Disordered" evidence="1">
    <location>
        <begin position="23"/>
        <end position="42"/>
    </location>
</feature>
<organism evidence="3 4">
    <name type="scientific">Perilla frutescens var. hirtella</name>
    <name type="common">Perilla citriodora</name>
    <name type="synonym">Perilla setoyensis</name>
    <dbReference type="NCBI Taxonomy" id="608512"/>
    <lineage>
        <taxon>Eukaryota</taxon>
        <taxon>Viridiplantae</taxon>
        <taxon>Streptophyta</taxon>
        <taxon>Embryophyta</taxon>
        <taxon>Tracheophyta</taxon>
        <taxon>Spermatophyta</taxon>
        <taxon>Magnoliopsida</taxon>
        <taxon>eudicotyledons</taxon>
        <taxon>Gunneridae</taxon>
        <taxon>Pentapetalae</taxon>
        <taxon>asterids</taxon>
        <taxon>lamiids</taxon>
        <taxon>Lamiales</taxon>
        <taxon>Lamiaceae</taxon>
        <taxon>Nepetoideae</taxon>
        <taxon>Elsholtzieae</taxon>
        <taxon>Perilla</taxon>
    </lineage>
</organism>
<feature type="region of interest" description="Disordered" evidence="1">
    <location>
        <begin position="75"/>
        <end position="96"/>
    </location>
</feature>
<dbReference type="Proteomes" id="UP001190926">
    <property type="component" value="Unassembled WGS sequence"/>
</dbReference>
<keyword evidence="2" id="KW-0472">Membrane</keyword>
<evidence type="ECO:0000256" key="1">
    <source>
        <dbReference type="SAM" id="MobiDB-lite"/>
    </source>
</evidence>
<evidence type="ECO:0000313" key="3">
    <source>
        <dbReference type="EMBL" id="KAH6820168.1"/>
    </source>
</evidence>
<dbReference type="AlphaFoldDB" id="A0AAD4IRE9"/>
<dbReference type="PANTHER" id="PTHR34558">
    <property type="entry name" value="EXPRESSED PROTEIN"/>
    <property type="match status" value="1"/>
</dbReference>
<evidence type="ECO:0000313" key="4">
    <source>
        <dbReference type="Proteomes" id="UP001190926"/>
    </source>
</evidence>
<keyword evidence="4" id="KW-1185">Reference proteome</keyword>
<gene>
    <name evidence="3" type="ORF">C2S53_018545</name>
</gene>
<feature type="transmembrane region" description="Helical" evidence="2">
    <location>
        <begin position="44"/>
        <end position="66"/>
    </location>
</feature>
<reference evidence="3 4" key="1">
    <citation type="journal article" date="2021" name="Nat. Commun.">
        <title>Incipient diploidization of the medicinal plant Perilla within 10,000 years.</title>
        <authorList>
            <person name="Zhang Y."/>
            <person name="Shen Q."/>
            <person name="Leng L."/>
            <person name="Zhang D."/>
            <person name="Chen S."/>
            <person name="Shi Y."/>
            <person name="Ning Z."/>
            <person name="Chen S."/>
        </authorList>
    </citation>
    <scope>NUCLEOTIDE SEQUENCE [LARGE SCALE GENOMIC DNA]</scope>
    <source>
        <strain evidence="4">cv. PC099</strain>
    </source>
</reference>
<dbReference type="EMBL" id="SDAM02004397">
    <property type="protein sequence ID" value="KAH6820168.1"/>
    <property type="molecule type" value="Genomic_DNA"/>
</dbReference>
<dbReference type="PANTHER" id="PTHR34558:SF9">
    <property type="entry name" value="F3L24.15 PROTEIN"/>
    <property type="match status" value="1"/>
</dbReference>
<name>A0AAD4IRE9_PERFH</name>
<feature type="compositionally biased region" description="Basic residues" evidence="1">
    <location>
        <begin position="27"/>
        <end position="37"/>
    </location>
</feature>
<accession>A0AAD4IRE9</accession>
<proteinExistence type="predicted"/>
<sequence>MANMNVLLISASDEEKQAIAEAPTARKLGKHHHHHHHSSVEKSVAGGGAILGVLAAVFLVAIFCYIRATRVQPTDSFSNGRKMLESDQSAASAARP</sequence>
<protein>
    <submittedName>
        <fullName evidence="3">Transmembrane protein</fullName>
    </submittedName>
</protein>
<keyword evidence="2" id="KW-1133">Transmembrane helix</keyword>
<comment type="caution">
    <text evidence="3">The sequence shown here is derived from an EMBL/GenBank/DDBJ whole genome shotgun (WGS) entry which is preliminary data.</text>
</comment>
<evidence type="ECO:0000256" key="2">
    <source>
        <dbReference type="SAM" id="Phobius"/>
    </source>
</evidence>